<dbReference type="EMBL" id="GBXM01020547">
    <property type="protein sequence ID" value="JAH88030.1"/>
    <property type="molecule type" value="Transcribed_RNA"/>
</dbReference>
<reference evidence="1" key="1">
    <citation type="submission" date="2014-11" db="EMBL/GenBank/DDBJ databases">
        <authorList>
            <person name="Amaro Gonzalez C."/>
        </authorList>
    </citation>
    <scope>NUCLEOTIDE SEQUENCE</scope>
</reference>
<proteinExistence type="predicted"/>
<protein>
    <submittedName>
        <fullName evidence="1">Uncharacterized protein</fullName>
    </submittedName>
</protein>
<evidence type="ECO:0000313" key="1">
    <source>
        <dbReference type="EMBL" id="JAH88030.1"/>
    </source>
</evidence>
<accession>A0A0E9WEM4</accession>
<reference evidence="1" key="2">
    <citation type="journal article" date="2015" name="Fish Shellfish Immunol.">
        <title>Early steps in the European eel (Anguilla anguilla)-Vibrio vulnificus interaction in the gills: Role of the RtxA13 toxin.</title>
        <authorList>
            <person name="Callol A."/>
            <person name="Pajuelo D."/>
            <person name="Ebbesson L."/>
            <person name="Teles M."/>
            <person name="MacKenzie S."/>
            <person name="Amaro C."/>
        </authorList>
    </citation>
    <scope>NUCLEOTIDE SEQUENCE</scope>
</reference>
<name>A0A0E9WEM4_ANGAN</name>
<dbReference type="AlphaFoldDB" id="A0A0E9WEM4"/>
<organism evidence="1">
    <name type="scientific">Anguilla anguilla</name>
    <name type="common">European freshwater eel</name>
    <name type="synonym">Muraena anguilla</name>
    <dbReference type="NCBI Taxonomy" id="7936"/>
    <lineage>
        <taxon>Eukaryota</taxon>
        <taxon>Metazoa</taxon>
        <taxon>Chordata</taxon>
        <taxon>Craniata</taxon>
        <taxon>Vertebrata</taxon>
        <taxon>Euteleostomi</taxon>
        <taxon>Actinopterygii</taxon>
        <taxon>Neopterygii</taxon>
        <taxon>Teleostei</taxon>
        <taxon>Anguilliformes</taxon>
        <taxon>Anguillidae</taxon>
        <taxon>Anguilla</taxon>
    </lineage>
</organism>
<sequence length="21" mass="2478">MTDYTLSCQPLPLATLWYLFT</sequence>